<evidence type="ECO:0000256" key="5">
    <source>
        <dbReference type="ARBA" id="ARBA00022729"/>
    </source>
</evidence>
<evidence type="ECO:0000313" key="14">
    <source>
        <dbReference type="EMBL" id="APD74726.1"/>
    </source>
</evidence>
<dbReference type="GO" id="GO:0098552">
    <property type="term" value="C:side of membrane"/>
    <property type="evidence" value="ECO:0007669"/>
    <property type="project" value="UniProtKB-KW"/>
</dbReference>
<dbReference type="VEuPathDB" id="TriTrypDB:Tb427_000340800"/>
<evidence type="ECO:0000256" key="6">
    <source>
        <dbReference type="ARBA" id="ARBA00023136"/>
    </source>
</evidence>
<organism evidence="13">
    <name type="scientific">Trypanosoma brucei</name>
    <dbReference type="NCBI Taxonomy" id="5691"/>
    <lineage>
        <taxon>Eukaryota</taxon>
        <taxon>Discoba</taxon>
        <taxon>Euglenozoa</taxon>
        <taxon>Kinetoplastea</taxon>
        <taxon>Metakinetoplastina</taxon>
        <taxon>Trypanosomatida</taxon>
        <taxon>Trypanosomatidae</taxon>
        <taxon>Trypanosoma</taxon>
    </lineage>
</organism>
<feature type="domain" description="Trypanosome variant surface glycoprotein B-type N-terminal" evidence="12">
    <location>
        <begin position="21"/>
        <end position="354"/>
    </location>
</feature>
<dbReference type="EMBL" id="KX700770">
    <property type="protein sequence ID" value="APD74726.1"/>
    <property type="molecule type" value="Genomic_DNA"/>
</dbReference>
<accession>M4SY76</accession>
<feature type="chain" id="PRO_5004057650" evidence="10">
    <location>
        <begin position="21"/>
        <end position="499"/>
    </location>
</feature>
<proteinExistence type="predicted"/>
<keyword evidence="5 10" id="KW-0732">Signal</keyword>
<feature type="region of interest" description="Disordered" evidence="9">
    <location>
        <begin position="78"/>
        <end position="98"/>
    </location>
</feature>
<name>M4SY76_9TRYP</name>
<dbReference type="EMBL" id="KC613623">
    <property type="protein sequence ID" value="AGH61054.1"/>
    <property type="molecule type" value="Genomic_DNA"/>
</dbReference>
<evidence type="ECO:0000256" key="3">
    <source>
        <dbReference type="ARBA" id="ARBA00022475"/>
    </source>
</evidence>
<feature type="signal peptide" evidence="10">
    <location>
        <begin position="1"/>
        <end position="20"/>
    </location>
</feature>
<evidence type="ECO:0000313" key="13">
    <source>
        <dbReference type="EMBL" id="AGH61054.1"/>
    </source>
</evidence>
<dbReference type="AlphaFoldDB" id="M4SY76"/>
<feature type="compositionally biased region" description="Basic and acidic residues" evidence="9">
    <location>
        <begin position="85"/>
        <end position="98"/>
    </location>
</feature>
<reference evidence="13" key="1">
    <citation type="submission" date="2013-02" db="EMBL/GenBank/DDBJ databases">
        <authorList>
            <person name="Cross G.A.M."/>
            <person name="Kim H.-S."/>
            <person name="Wickstead B."/>
        </authorList>
    </citation>
    <scope>NUCLEOTIDE SEQUENCE</scope>
    <source>
        <strain evidence="13">Lister 427</strain>
    </source>
</reference>
<sequence length="499" mass="54791">MQNRRLTLQIIVTFFHFAETDLAYSTAGKNAQDLRAFCNVYHLLLAANNLGLKEKPIIDDTDLHVVRKLNISTSSDTYYDNQDEGTLKDDKQIDSDKQQQWEKEKQAILAEATDGRKKYPRMAPSDARLRANIAIKSHYETAARLFQEARGHISGREANEKDVKAKIQAAFFGGAIDAPKPTDNKGNWATRCSSSKPADGLSIASSAATAMLCLCFPTGDTTDNCNLGSGAQWQDGSNNNGELINDFWTKLKTFCETEKAPTKLTPALIYGAIKSIRDRAGQTNSRLTSAHKFVIGETNDGACDGKATKLCLDYSRFQASSGAGLAWETTLLEAAELIENATAATQAAASAIKQYKEVTRAATIVFETALRTPTSDNKSQTTEHRPSSVKPDAESTCNEVKSNKDKCKDLKEQGCTFNEKDKKCELKKDVKEKLEKENQETGGKYGKDEKKEEKCTGKKQGECGKGNTAWDGKECKDSSFLVNEKISPMAAAFASLVEF</sequence>
<keyword evidence="6" id="KW-0472">Membrane</keyword>
<evidence type="ECO:0000256" key="8">
    <source>
        <dbReference type="ARBA" id="ARBA00023288"/>
    </source>
</evidence>
<evidence type="ECO:0000259" key="12">
    <source>
        <dbReference type="Pfam" id="PF13206"/>
    </source>
</evidence>
<evidence type="ECO:0000256" key="4">
    <source>
        <dbReference type="ARBA" id="ARBA00022622"/>
    </source>
</evidence>
<comment type="function">
    <text evidence="1">VSG forms a coat on the surface of the parasite. The trypanosome evades the immune response of the host by expressing a series of antigenically distinct VSGs from an estimated 1000 VSG genes.</text>
</comment>
<evidence type="ECO:0000256" key="7">
    <source>
        <dbReference type="ARBA" id="ARBA00023180"/>
    </source>
</evidence>
<evidence type="ECO:0000259" key="11">
    <source>
        <dbReference type="Pfam" id="PF10659"/>
    </source>
</evidence>
<dbReference type="GO" id="GO:0005886">
    <property type="term" value="C:plasma membrane"/>
    <property type="evidence" value="ECO:0007669"/>
    <property type="project" value="UniProtKB-SubCell"/>
</dbReference>
<keyword evidence="7" id="KW-0325">Glycoprotein</keyword>
<evidence type="ECO:0000256" key="1">
    <source>
        <dbReference type="ARBA" id="ARBA00002523"/>
    </source>
</evidence>
<feature type="domain" description="Trypanosome variant surface glycoprotein C-terminal" evidence="11">
    <location>
        <begin position="397"/>
        <end position="497"/>
    </location>
</feature>
<feature type="region of interest" description="Disordered" evidence="9">
    <location>
        <begin position="433"/>
        <end position="460"/>
    </location>
</feature>
<protein>
    <submittedName>
        <fullName evidence="14">Variant surface glycoprotein 1125.4199</fullName>
    </submittedName>
    <submittedName>
        <fullName evidence="13">Variant surface glycoprotein 491</fullName>
    </submittedName>
</protein>
<keyword evidence="8" id="KW-0449">Lipoprotein</keyword>
<dbReference type="InterPro" id="IPR019609">
    <property type="entry name" value="Variant_surf_glycoprt_trypan_C"/>
</dbReference>
<evidence type="ECO:0000256" key="10">
    <source>
        <dbReference type="SAM" id="SignalP"/>
    </source>
</evidence>
<dbReference type="InterPro" id="IPR025932">
    <property type="entry name" value="Trypano_VSG_B_N_dom"/>
</dbReference>
<reference evidence="13" key="2">
    <citation type="journal article" date="2014" name="Mol. Biochem. Parasitol.">
        <title>Capturing the variant surface glycoprotein repertoire (the VSGnome) of Trypanosoma brucei Lister 427.</title>
        <authorList>
            <person name="Cross G.A."/>
            <person name="Kim H.S."/>
            <person name="Wickstead B."/>
        </authorList>
    </citation>
    <scope>NUCLEOTIDE SEQUENCE</scope>
    <source>
        <strain evidence="13">Lister 427</strain>
    </source>
</reference>
<reference evidence="14" key="3">
    <citation type="submission" date="2016-08" db="EMBL/GenBank/DDBJ databases">
        <title>VSG repertoire of Trypanosoma brucei EATRO 1125.</title>
        <authorList>
            <person name="Cross G.A."/>
        </authorList>
    </citation>
    <scope>NUCLEOTIDE SEQUENCE</scope>
    <source>
        <strain evidence="14">EATRO 1125</strain>
    </source>
</reference>
<dbReference type="Pfam" id="PF10659">
    <property type="entry name" value="Trypan_glycop_C"/>
    <property type="match status" value="1"/>
</dbReference>
<feature type="region of interest" description="Disordered" evidence="9">
    <location>
        <begin position="372"/>
        <end position="397"/>
    </location>
</feature>
<evidence type="ECO:0000256" key="2">
    <source>
        <dbReference type="ARBA" id="ARBA00004609"/>
    </source>
</evidence>
<keyword evidence="3" id="KW-1003">Cell membrane</keyword>
<dbReference type="Pfam" id="PF13206">
    <property type="entry name" value="VSG_B"/>
    <property type="match status" value="1"/>
</dbReference>
<comment type="subcellular location">
    <subcellularLocation>
        <location evidence="2">Cell membrane</location>
        <topology evidence="2">Lipid-anchor</topology>
        <topology evidence="2">GPI-anchor</topology>
    </subcellularLocation>
</comment>
<evidence type="ECO:0000256" key="9">
    <source>
        <dbReference type="SAM" id="MobiDB-lite"/>
    </source>
</evidence>
<keyword evidence="4" id="KW-0336">GPI-anchor</keyword>